<dbReference type="SUPFAM" id="SSF55961">
    <property type="entry name" value="Bet v1-like"/>
    <property type="match status" value="1"/>
</dbReference>
<evidence type="ECO:0000256" key="3">
    <source>
        <dbReference type="ARBA" id="ARBA00022723"/>
    </source>
</evidence>
<dbReference type="GO" id="GO:0051213">
    <property type="term" value="F:dioxygenase activity"/>
    <property type="evidence" value="ECO:0007669"/>
    <property type="project" value="UniProtKB-KW"/>
</dbReference>
<dbReference type="PRINTS" id="PR00090">
    <property type="entry name" value="RNGDIOXGNASE"/>
</dbReference>
<dbReference type="InterPro" id="IPR001663">
    <property type="entry name" value="Rng_hydr_dOase-A"/>
</dbReference>
<accession>A0ABW3KM65</accession>
<evidence type="ECO:0000259" key="7">
    <source>
        <dbReference type="PROSITE" id="PS51296"/>
    </source>
</evidence>
<dbReference type="PANTHER" id="PTHR43756">
    <property type="entry name" value="CHOLINE MONOOXYGENASE, CHLOROPLASTIC"/>
    <property type="match status" value="1"/>
</dbReference>
<proteinExistence type="predicted"/>
<evidence type="ECO:0000313" key="9">
    <source>
        <dbReference type="Proteomes" id="UP001597048"/>
    </source>
</evidence>
<gene>
    <name evidence="8" type="ORF">ACFQ1C_15025</name>
</gene>
<dbReference type="PANTHER" id="PTHR43756:SF5">
    <property type="entry name" value="CHOLINE MONOOXYGENASE, CHLOROPLASTIC"/>
    <property type="match status" value="1"/>
</dbReference>
<organism evidence="8 9">
    <name type="scientific">Oceanisphaera ostreae</name>
    <dbReference type="NCBI Taxonomy" id="914151"/>
    <lineage>
        <taxon>Bacteria</taxon>
        <taxon>Pseudomonadati</taxon>
        <taxon>Pseudomonadota</taxon>
        <taxon>Gammaproteobacteria</taxon>
        <taxon>Aeromonadales</taxon>
        <taxon>Aeromonadaceae</taxon>
        <taxon>Oceanisphaera</taxon>
    </lineage>
</organism>
<keyword evidence="4 8" id="KW-0560">Oxidoreductase</keyword>
<dbReference type="Gene3D" id="3.90.380.10">
    <property type="entry name" value="Naphthalene 1,2-dioxygenase Alpha Subunit, Chain A, domain 1"/>
    <property type="match status" value="1"/>
</dbReference>
<dbReference type="InterPro" id="IPR036922">
    <property type="entry name" value="Rieske_2Fe-2S_sf"/>
</dbReference>
<dbReference type="Proteomes" id="UP001597048">
    <property type="component" value="Unassembled WGS sequence"/>
</dbReference>
<comment type="cofactor">
    <cofactor evidence="1">
        <name>Fe cation</name>
        <dbReference type="ChEBI" id="CHEBI:24875"/>
    </cofactor>
</comment>
<dbReference type="SUPFAM" id="SSF50022">
    <property type="entry name" value="ISP domain"/>
    <property type="match status" value="1"/>
</dbReference>
<dbReference type="PROSITE" id="PS51296">
    <property type="entry name" value="RIESKE"/>
    <property type="match status" value="1"/>
</dbReference>
<dbReference type="EC" id="1.14.13.-" evidence="8"/>
<reference evidence="9" key="1">
    <citation type="journal article" date="2019" name="Int. J. Syst. Evol. Microbiol.">
        <title>The Global Catalogue of Microorganisms (GCM) 10K type strain sequencing project: providing services to taxonomists for standard genome sequencing and annotation.</title>
        <authorList>
            <consortium name="The Broad Institute Genomics Platform"/>
            <consortium name="The Broad Institute Genome Sequencing Center for Infectious Disease"/>
            <person name="Wu L."/>
            <person name="Ma J."/>
        </authorList>
    </citation>
    <scope>NUCLEOTIDE SEQUENCE [LARGE SCALE GENOMIC DNA]</scope>
    <source>
        <strain evidence="9">CCUG 60525</strain>
    </source>
</reference>
<evidence type="ECO:0000256" key="5">
    <source>
        <dbReference type="ARBA" id="ARBA00023004"/>
    </source>
</evidence>
<evidence type="ECO:0000256" key="4">
    <source>
        <dbReference type="ARBA" id="ARBA00023002"/>
    </source>
</evidence>
<evidence type="ECO:0000313" key="8">
    <source>
        <dbReference type="EMBL" id="MFD1009460.1"/>
    </source>
</evidence>
<dbReference type="Gene3D" id="2.102.10.10">
    <property type="entry name" value="Rieske [2Fe-2S] iron-sulphur domain"/>
    <property type="match status" value="1"/>
</dbReference>
<keyword evidence="9" id="KW-1185">Reference proteome</keyword>
<evidence type="ECO:0000256" key="6">
    <source>
        <dbReference type="ARBA" id="ARBA00023014"/>
    </source>
</evidence>
<comment type="caution">
    <text evidence="8">The sequence shown here is derived from an EMBL/GenBank/DDBJ whole genome shotgun (WGS) entry which is preliminary data.</text>
</comment>
<name>A0ABW3KM65_9GAMM</name>
<evidence type="ECO:0000256" key="1">
    <source>
        <dbReference type="ARBA" id="ARBA00001962"/>
    </source>
</evidence>
<keyword evidence="3" id="KW-0479">Metal-binding</keyword>
<keyword evidence="2" id="KW-0001">2Fe-2S</keyword>
<evidence type="ECO:0000256" key="2">
    <source>
        <dbReference type="ARBA" id="ARBA00022714"/>
    </source>
</evidence>
<keyword evidence="6" id="KW-0411">Iron-sulfur</keyword>
<dbReference type="CDD" id="cd03469">
    <property type="entry name" value="Rieske_RO_Alpha_N"/>
    <property type="match status" value="1"/>
</dbReference>
<feature type="domain" description="Rieske" evidence="7">
    <location>
        <begin position="51"/>
        <end position="160"/>
    </location>
</feature>
<keyword evidence="8" id="KW-0223">Dioxygenase</keyword>
<dbReference type="EMBL" id="JBHTJS010000060">
    <property type="protein sequence ID" value="MFD1009460.1"/>
    <property type="molecule type" value="Genomic_DNA"/>
</dbReference>
<dbReference type="RefSeq" id="WP_379559491.1">
    <property type="nucleotide sequence ID" value="NZ_JBHTJS010000060.1"/>
</dbReference>
<dbReference type="InterPro" id="IPR017941">
    <property type="entry name" value="Rieske_2Fe-2S"/>
</dbReference>
<sequence>MSVKNIKSPIEIKEFDASYADGNSVVSLPAECFTSEDFFKFEMNAVWGHEWFCIGRATDIPKAGDYYTIQVGDDPLIVIRDRSGSVNVLSNVCQHRGMILIEGSGNTRRLRCPLHAWVYNTSGELVSAPGLTDKEDEQFDVKEVCLPKIRTDLWEGFIFITFDKEIAPLSDRLTNLGDQLKNYNMTELRSAEPLTMEKFDWNWKIFNDECYHCSFLHANSWGDMYPLPQSHVDEMVKFNDVGRGLVSYNLISPHLDAAPTHTGSVLQPAIDTLTDEERTQLSYITVAPNLLIVAMPDKVKYFLWLPSGAQETWYGVSWMYPESTLARDDFQEKFDQEHEDLAPVMVEDLYAWRGVQKGYRSQFATRGRLTSDELVIQRLQNWLIDKYRTENSRAEDSNIDIAIRPLAEVN</sequence>
<dbReference type="Pfam" id="PF00848">
    <property type="entry name" value="Ring_hydroxyl_A"/>
    <property type="match status" value="1"/>
</dbReference>
<protein>
    <submittedName>
        <fullName evidence="8">Aromatic ring-hydroxylating dioxygenase subunit alpha</fullName>
        <ecNumber evidence="8">1.14.13.-</ecNumber>
    </submittedName>
</protein>
<keyword evidence="5" id="KW-0408">Iron</keyword>
<dbReference type="InterPro" id="IPR015879">
    <property type="entry name" value="Ring_hydroxy_dOase_asu_C_dom"/>
</dbReference>
<dbReference type="Pfam" id="PF00355">
    <property type="entry name" value="Rieske"/>
    <property type="match status" value="1"/>
</dbReference>